<accession>A0A6N1NSF0</accession>
<reference evidence="2" key="1">
    <citation type="submission" date="2017-06" db="EMBL/GenBank/DDBJ databases">
        <authorList>
            <person name="Assis F.L."/>
            <person name="Abrahao J.S."/>
            <person name="Silva L."/>
            <person name="Khalil J.B."/>
            <person name="Rodrigues R."/>
            <person name="Silva L.S."/>
            <person name="Boratto P."/>
            <person name="Andrade M."/>
            <person name="Kroon E.G."/>
            <person name="Ribeiro B."/>
            <person name="Bergier I."/>
            <person name="Seligmann H."/>
            <person name="Ghigo E."/>
            <person name="Colson P."/>
            <person name="Levasseur A."/>
            <person name="Raoult D."/>
            <person name="Scola B.L."/>
        </authorList>
    </citation>
    <scope>NUCLEOTIDE SEQUENCE</scope>
    <source>
        <strain evidence="2">Deep ocean</strain>
    </source>
</reference>
<dbReference type="RefSeq" id="YP_010780290.1">
    <property type="nucleotide sequence ID" value="NC_075038.1"/>
</dbReference>
<dbReference type="GeneID" id="80516696"/>
<evidence type="ECO:0000256" key="1">
    <source>
        <dbReference type="SAM" id="MobiDB-lite"/>
    </source>
</evidence>
<feature type="region of interest" description="Disordered" evidence="1">
    <location>
        <begin position="1"/>
        <end position="34"/>
    </location>
</feature>
<organism evidence="2">
    <name type="scientific">Tupanvirus deep ocean</name>
    <dbReference type="NCBI Taxonomy" id="2126984"/>
    <lineage>
        <taxon>Viruses</taxon>
        <taxon>Varidnaviria</taxon>
        <taxon>Bamfordvirae</taxon>
        <taxon>Nucleocytoviricota</taxon>
        <taxon>Megaviricetes</taxon>
        <taxon>Imitervirales</taxon>
        <taxon>Mimiviridae</taxon>
        <taxon>Megamimivirinae</taxon>
        <taxon>Tupanvirus</taxon>
        <taxon>Tupanvirus altamarinense</taxon>
    </lineage>
</organism>
<sequence length="34" mass="3523">MKHLAITNSSWSNGMTPPFQGGSSGSIPGDEMLS</sequence>
<dbReference type="EMBL" id="MF405918">
    <property type="protein sequence ID" value="QKU33682.1"/>
    <property type="molecule type" value="Genomic_DNA"/>
</dbReference>
<feature type="compositionally biased region" description="Polar residues" evidence="1">
    <location>
        <begin position="1"/>
        <end position="15"/>
    </location>
</feature>
<reference evidence="2" key="2">
    <citation type="journal article" date="2018" name="Nat. Commun.">
        <title>Tailed giant Tupanvirus possesses the most complete translational apparatus of the known virosphere.</title>
        <authorList>
            <person name="Abrahao J."/>
            <person name="Silva L."/>
            <person name="Silva L.S."/>
            <person name="Khalil J.Y.B."/>
            <person name="Rodrigues R."/>
            <person name="Arantes T."/>
            <person name="Assis F."/>
            <person name="Boratto P."/>
            <person name="Andrade M."/>
            <person name="Kroon E.G."/>
            <person name="Ribeiro B."/>
            <person name="Bergier I."/>
            <person name="Seligmann H."/>
            <person name="Ghigo E."/>
            <person name="Colson P."/>
            <person name="Levasseur A."/>
            <person name="Kroemer G."/>
            <person name="Raoult D."/>
            <person name="La Scola B."/>
        </authorList>
    </citation>
    <scope>NUCLEOTIDE SEQUENCE [LARGE SCALE GENOMIC DNA]</scope>
    <source>
        <strain evidence="2">Deep ocean</strain>
    </source>
</reference>
<proteinExistence type="predicted"/>
<name>A0A6N1NSF0_9VIRU</name>
<dbReference type="KEGG" id="vg:80516696"/>
<protein>
    <submittedName>
        <fullName evidence="2">Putative ORFan</fullName>
    </submittedName>
</protein>
<evidence type="ECO:0000313" key="2">
    <source>
        <dbReference type="EMBL" id="QKU33682.1"/>
    </source>
</evidence>